<reference evidence="3 4" key="1">
    <citation type="submission" date="2020-02" db="EMBL/GenBank/DDBJ databases">
        <title>Bacillus aquiflavi sp. nov., isolated from yellow water of strong flavor Chinese baijiu in Yibin region of China.</title>
        <authorList>
            <person name="Xie J."/>
        </authorList>
    </citation>
    <scope>NUCLEOTIDE SEQUENCE [LARGE SCALE GENOMIC DNA]</scope>
    <source>
        <strain evidence="3 4">3H-10</strain>
    </source>
</reference>
<dbReference type="Proteomes" id="UP000472971">
    <property type="component" value="Unassembled WGS sequence"/>
</dbReference>
<evidence type="ECO:0000313" key="4">
    <source>
        <dbReference type="Proteomes" id="UP000472971"/>
    </source>
</evidence>
<evidence type="ECO:0000256" key="1">
    <source>
        <dbReference type="SAM" id="Coils"/>
    </source>
</evidence>
<dbReference type="EMBL" id="JACEIO010000043">
    <property type="protein sequence ID" value="MBA4538396.1"/>
    <property type="molecule type" value="Genomic_DNA"/>
</dbReference>
<dbReference type="Proteomes" id="UP000570010">
    <property type="component" value="Unassembled WGS sequence"/>
</dbReference>
<protein>
    <submittedName>
        <fullName evidence="3">Uncharacterized protein</fullName>
    </submittedName>
</protein>
<accession>A0A6B3W4M0</accession>
<evidence type="ECO:0000313" key="3">
    <source>
        <dbReference type="EMBL" id="NEY82761.1"/>
    </source>
</evidence>
<organism evidence="3 4">
    <name type="scientific">Bacillus aquiflavi</name>
    <dbReference type="NCBI Taxonomy" id="2672567"/>
    <lineage>
        <taxon>Bacteria</taxon>
        <taxon>Bacillati</taxon>
        <taxon>Bacillota</taxon>
        <taxon>Bacilli</taxon>
        <taxon>Bacillales</taxon>
        <taxon>Bacillaceae</taxon>
        <taxon>Bacillus</taxon>
    </lineage>
</organism>
<evidence type="ECO:0000313" key="2">
    <source>
        <dbReference type="EMBL" id="MBA4538396.1"/>
    </source>
</evidence>
<keyword evidence="4" id="KW-1185">Reference proteome</keyword>
<feature type="coiled-coil region" evidence="1">
    <location>
        <begin position="198"/>
        <end position="225"/>
    </location>
</feature>
<gene>
    <name evidence="3" type="ORF">G4D64_14910</name>
    <name evidence="2" type="ORF">H1Z61_14955</name>
</gene>
<dbReference type="PROSITE" id="PS51257">
    <property type="entry name" value="PROKAR_LIPOPROTEIN"/>
    <property type="match status" value="1"/>
</dbReference>
<evidence type="ECO:0000313" key="5">
    <source>
        <dbReference type="Proteomes" id="UP000570010"/>
    </source>
</evidence>
<comment type="caution">
    <text evidence="3">The sequence shown here is derived from an EMBL/GenBank/DDBJ whole genome shotgun (WGS) entry which is preliminary data.</text>
</comment>
<sequence>MKKIVLLFVVICLLVVGCSSEKKIANYVKENINERYGIEAEIIDMKPQEVYGSIFVIIISGVVGFFGGESYDLVLETTDEPVITFDAYCSEGEIHSYSDNYIDKKYEWLVENDKDYAKQVEALAQHGIKDIEVTGGNEDILFKASYENSDLQAKEMLGLFRDMGSKILENVPFEVSLAFDVETKDYSNSELGTKQINLEIYSNQLDNAKEMVEVLADELAVIQSNEAMSDEIVKKLEGLNFDVSSSLNETYGRNEVDLTMYQHSIWLRSKENLNWEHLVKALNIMRDAGMSEAYVELISEFGFTDACLLKELEDEDDIKSCFMK</sequence>
<keyword evidence="1" id="KW-0175">Coiled coil</keyword>
<reference evidence="2 5" key="2">
    <citation type="submission" date="2020-07" db="EMBL/GenBank/DDBJ databases">
        <authorList>
            <person name="Feng H."/>
        </authorList>
    </citation>
    <scope>NUCLEOTIDE SEQUENCE [LARGE SCALE GENOMIC DNA]</scope>
    <source>
        <strain evidence="5">s-12</strain>
        <strain evidence="2">S-12</strain>
    </source>
</reference>
<dbReference type="RefSeq" id="WP_163243159.1">
    <property type="nucleotide sequence ID" value="NZ_CP082780.1"/>
</dbReference>
<dbReference type="AlphaFoldDB" id="A0A6B3W4M0"/>
<name>A0A6B3W4M0_9BACI</name>
<dbReference type="EMBL" id="JAAIWN010000045">
    <property type="protein sequence ID" value="NEY82761.1"/>
    <property type="molecule type" value="Genomic_DNA"/>
</dbReference>
<proteinExistence type="predicted"/>